<dbReference type="Pfam" id="PF08033">
    <property type="entry name" value="Sec23_BS"/>
    <property type="match status" value="1"/>
</dbReference>
<dbReference type="InterPro" id="IPR036180">
    <property type="entry name" value="Gelsolin-like_dom_sf"/>
</dbReference>
<dbReference type="Gene3D" id="2.30.30.380">
    <property type="entry name" value="Zn-finger domain of Sec23/24"/>
    <property type="match status" value="1"/>
</dbReference>
<feature type="region of interest" description="Disordered" evidence="4">
    <location>
        <begin position="1"/>
        <end position="29"/>
    </location>
</feature>
<evidence type="ECO:0000313" key="10">
    <source>
        <dbReference type="Proteomes" id="UP000053477"/>
    </source>
</evidence>
<evidence type="ECO:0000256" key="3">
    <source>
        <dbReference type="ARBA" id="ARBA00022927"/>
    </source>
</evidence>
<dbReference type="FunCoup" id="A0A0H2R9P7">
    <property type="interactions" value="628"/>
</dbReference>
<dbReference type="InterPro" id="IPR036174">
    <property type="entry name" value="Znf_Sec23_Sec24_sf"/>
</dbReference>
<dbReference type="Gene3D" id="3.40.50.410">
    <property type="entry name" value="von Willebrand factor, type A domain"/>
    <property type="match status" value="1"/>
</dbReference>
<evidence type="ECO:0000259" key="6">
    <source>
        <dbReference type="Pfam" id="PF04811"/>
    </source>
</evidence>
<dbReference type="SUPFAM" id="SSF82919">
    <property type="entry name" value="Zn-finger domain of Sec23/24"/>
    <property type="match status" value="1"/>
</dbReference>
<dbReference type="Gene3D" id="3.40.20.10">
    <property type="entry name" value="Severin"/>
    <property type="match status" value="1"/>
</dbReference>
<evidence type="ECO:0000256" key="2">
    <source>
        <dbReference type="ARBA" id="ARBA00022448"/>
    </source>
</evidence>
<evidence type="ECO:0000259" key="8">
    <source>
        <dbReference type="Pfam" id="PF08033"/>
    </source>
</evidence>
<feature type="domain" description="Sec23/Sec24 trunk" evidence="6">
    <location>
        <begin position="225"/>
        <end position="473"/>
    </location>
</feature>
<dbReference type="PANTHER" id="PTHR13803:SF4">
    <property type="entry name" value="SECRETORY 24CD, ISOFORM C"/>
    <property type="match status" value="1"/>
</dbReference>
<evidence type="ECO:0000259" key="7">
    <source>
        <dbReference type="Pfam" id="PF04815"/>
    </source>
</evidence>
<evidence type="ECO:0000256" key="1">
    <source>
        <dbReference type="ARBA" id="ARBA00008334"/>
    </source>
</evidence>
<protein>
    <submittedName>
        <fullName evidence="9">Beta-sandwich domain of Sec23/24</fullName>
    </submittedName>
</protein>
<dbReference type="Gene3D" id="1.20.120.730">
    <property type="entry name" value="Sec23/Sec24 helical domain"/>
    <property type="match status" value="1"/>
</dbReference>
<dbReference type="InterPro" id="IPR012990">
    <property type="entry name" value="Beta-sandwich_Sec23_24"/>
</dbReference>
<evidence type="ECO:0000256" key="4">
    <source>
        <dbReference type="SAM" id="MobiDB-lite"/>
    </source>
</evidence>
<proteinExistence type="inferred from homology"/>
<dbReference type="GO" id="GO:0008270">
    <property type="term" value="F:zinc ion binding"/>
    <property type="evidence" value="ECO:0007669"/>
    <property type="project" value="InterPro"/>
</dbReference>
<organism evidence="9 10">
    <name type="scientific">Schizopora paradoxa</name>
    <dbReference type="NCBI Taxonomy" id="27342"/>
    <lineage>
        <taxon>Eukaryota</taxon>
        <taxon>Fungi</taxon>
        <taxon>Dikarya</taxon>
        <taxon>Basidiomycota</taxon>
        <taxon>Agaricomycotina</taxon>
        <taxon>Agaricomycetes</taxon>
        <taxon>Hymenochaetales</taxon>
        <taxon>Schizoporaceae</taxon>
        <taxon>Schizopora</taxon>
    </lineage>
</organism>
<dbReference type="SUPFAM" id="SSF81811">
    <property type="entry name" value="Helical domain of Sec23/24"/>
    <property type="match status" value="1"/>
</dbReference>
<dbReference type="SUPFAM" id="SSF81995">
    <property type="entry name" value="beta-sandwich domain of Sec23/24"/>
    <property type="match status" value="1"/>
</dbReference>
<dbReference type="GO" id="GO:0090110">
    <property type="term" value="P:COPII-coated vesicle cargo loading"/>
    <property type="evidence" value="ECO:0007669"/>
    <property type="project" value="TreeGrafter"/>
</dbReference>
<gene>
    <name evidence="9" type="ORF">SCHPADRAFT_858873</name>
</gene>
<keyword evidence="3" id="KW-0653">Protein transport</keyword>
<keyword evidence="2" id="KW-0813">Transport</keyword>
<evidence type="ECO:0000259" key="5">
    <source>
        <dbReference type="Pfam" id="PF04810"/>
    </source>
</evidence>
<keyword evidence="10" id="KW-1185">Reference proteome</keyword>
<dbReference type="EMBL" id="KQ086086">
    <property type="protein sequence ID" value="KLO08585.1"/>
    <property type="molecule type" value="Genomic_DNA"/>
</dbReference>
<dbReference type="GO" id="GO:0000149">
    <property type="term" value="F:SNARE binding"/>
    <property type="evidence" value="ECO:0007669"/>
    <property type="project" value="TreeGrafter"/>
</dbReference>
<evidence type="ECO:0000313" key="9">
    <source>
        <dbReference type="EMBL" id="KLO08585.1"/>
    </source>
</evidence>
<accession>A0A0H2R9P7</accession>
<dbReference type="InterPro" id="IPR036175">
    <property type="entry name" value="Sec23/24_helical_dom_sf"/>
</dbReference>
<dbReference type="PANTHER" id="PTHR13803">
    <property type="entry name" value="SEC24-RELATED PROTEIN"/>
    <property type="match status" value="1"/>
</dbReference>
<dbReference type="GO" id="GO:0006886">
    <property type="term" value="P:intracellular protein transport"/>
    <property type="evidence" value="ECO:0007669"/>
    <property type="project" value="InterPro"/>
</dbReference>
<dbReference type="Gene3D" id="2.60.40.1670">
    <property type="entry name" value="beta-sandwich domain of Sec23/24"/>
    <property type="match status" value="1"/>
</dbReference>
<comment type="similarity">
    <text evidence="1">Belongs to the SEC23/SEC24 family. SEC24 subfamily.</text>
</comment>
<dbReference type="Pfam" id="PF04810">
    <property type="entry name" value="zf-Sec23_Sec24"/>
    <property type="match status" value="1"/>
</dbReference>
<dbReference type="SUPFAM" id="SSF82754">
    <property type="entry name" value="C-terminal, gelsolin-like domain of Sec23/24"/>
    <property type="match status" value="1"/>
</dbReference>
<dbReference type="Pfam" id="PF04815">
    <property type="entry name" value="Sec23_helical"/>
    <property type="match status" value="1"/>
</dbReference>
<dbReference type="GO" id="GO:0030127">
    <property type="term" value="C:COPII vesicle coat"/>
    <property type="evidence" value="ECO:0007669"/>
    <property type="project" value="InterPro"/>
</dbReference>
<dbReference type="InterPro" id="IPR006896">
    <property type="entry name" value="Sec23/24_trunk_dom"/>
</dbReference>
<dbReference type="Pfam" id="PF04811">
    <property type="entry name" value="Sec23_trunk"/>
    <property type="match status" value="1"/>
</dbReference>
<feature type="domain" description="Zinc finger Sec23/Sec24-type" evidence="5">
    <location>
        <begin position="127"/>
        <end position="165"/>
    </location>
</feature>
<dbReference type="STRING" id="27342.A0A0H2R9P7"/>
<name>A0A0H2R9P7_9AGAM</name>
<feature type="domain" description="Sec23/Sec24 helical" evidence="7">
    <location>
        <begin position="582"/>
        <end position="682"/>
    </location>
</feature>
<reference evidence="9 10" key="1">
    <citation type="submission" date="2015-04" db="EMBL/GenBank/DDBJ databases">
        <title>Complete genome sequence of Schizopora paradoxa KUC8140, a cosmopolitan wood degrader in East Asia.</title>
        <authorList>
            <consortium name="DOE Joint Genome Institute"/>
            <person name="Min B."/>
            <person name="Park H."/>
            <person name="Jang Y."/>
            <person name="Kim J.-J."/>
            <person name="Kim K.H."/>
            <person name="Pangilinan J."/>
            <person name="Lipzen A."/>
            <person name="Riley R."/>
            <person name="Grigoriev I.V."/>
            <person name="Spatafora J.W."/>
            <person name="Choi I.-G."/>
        </authorList>
    </citation>
    <scope>NUCLEOTIDE SEQUENCE [LARGE SCALE GENOMIC DNA]</scope>
    <source>
        <strain evidence="9 10">KUC8140</strain>
    </source>
</reference>
<dbReference type="OrthoDB" id="49016at2759"/>
<dbReference type="AlphaFoldDB" id="A0A0H2R9P7"/>
<dbReference type="GO" id="GO:0070971">
    <property type="term" value="C:endoplasmic reticulum exit site"/>
    <property type="evidence" value="ECO:0007669"/>
    <property type="project" value="TreeGrafter"/>
</dbReference>
<dbReference type="InterPro" id="IPR036465">
    <property type="entry name" value="vWFA_dom_sf"/>
</dbReference>
<dbReference type="SUPFAM" id="SSF53300">
    <property type="entry name" value="vWA-like"/>
    <property type="match status" value="1"/>
</dbReference>
<dbReference type="InterPro" id="IPR029006">
    <property type="entry name" value="ADF-H/Gelsolin-like_dom_sf"/>
</dbReference>
<dbReference type="InParanoid" id="A0A0H2R9P7"/>
<feature type="domain" description="Sec23/Sec24 beta-sandwich" evidence="8">
    <location>
        <begin position="479"/>
        <end position="571"/>
    </location>
</feature>
<dbReference type="InterPro" id="IPR050550">
    <property type="entry name" value="SEC23_SEC24_subfamily"/>
</dbReference>
<dbReference type="InterPro" id="IPR006895">
    <property type="entry name" value="Znf_Sec23_Sec24"/>
</dbReference>
<dbReference type="InterPro" id="IPR006900">
    <property type="entry name" value="Sec23/24_helical_dom"/>
</dbReference>
<dbReference type="Proteomes" id="UP000053477">
    <property type="component" value="Unassembled WGS sequence"/>
</dbReference>
<sequence>MYAHPASIPQPPHTAGKSLQGPRARISPEQIPSPVEVAEADEETWEGKNFTTLPGGHVPLSTTDFMSIDQGNSNPRFIRATTWNIPNSSELAESCQIPIAAVVQPFADLRPDEEPVPVVYCEDDSVPARCEMCRGYVNPWCTWISGGSMWRCNLCGHHNHVASEYFCGLDANQVRLDYYERPELSKGTVDFEVTSAYYAAHPPPRINQSYYTPGETPASSSSRQPSPMRVLFVIDVSADAIQCGFTKAACTAIKGVLFGAETEGGMRMEPCFPSCCRAGILTFSNAVHYYDISPSRDDAAMLIVPDIEDEMYCPMMDGLFVDPQPSRNILENLLNSIPDRFALTPAASATGAALRCCLASLARQGGHVLLFQSSPCQTGPGAIRVIPEETKLYNTDKEKQLFVPRDQCWRDIGEECAEEGIGVTMFLGNGSLAYLDTASLGIVPTLTGGDLHYYPRFDPLRDGRPMCTELQRVLTRTTGYNAQARVRCSTGLRVGAHHGAFHQRNPTDLELGIVHADAAFSLSLEHSSTSALSRRATLDEREYAYLQCAVLYTTIDGRRRVRVLNVALQVSALAGNVFRYADTDATVCHLAKEAMSALPYRTLSDIRESLTEKCASILLAYRRNCAAATAPSQLILPDAFKLLPVFTLALHKNRSLRAHNVSSDLRNAHAQRILSSPVHTLLRNLYPRFMALHDLTDDVALPPPKEAGHENDDESAPIQMPSLMRTTYTGMRADGIYLIDNELLCILWVGSRVRPEILQDLFGINAVHEINSKMMRLPSLPTRLSTQLQNILLHRSTERHGVEIPFLIARQNMDGAEVELSDMLVEDQNCGAMSYIDYLCFVHKQINVALTNNTSVASASSYGLRGTPW</sequence>